<sequence>LDKVVYNILKKDFIIGLFYIVVSRTYTIKGIIFNKSFEINALCVTNTKIYIYTAIDIVRRIF</sequence>
<dbReference type="Proteomes" id="UP001285908">
    <property type="component" value="Unassembled WGS sequence"/>
</dbReference>
<feature type="non-terminal residue" evidence="1">
    <location>
        <position position="1"/>
    </location>
</feature>
<dbReference type="EMBL" id="JAULSX010000008">
    <property type="protein sequence ID" value="KAK3486442.1"/>
    <property type="molecule type" value="Genomic_DNA"/>
</dbReference>
<evidence type="ECO:0000313" key="1">
    <source>
        <dbReference type="EMBL" id="KAK3486442.1"/>
    </source>
</evidence>
<keyword evidence="2" id="KW-1185">Reference proteome</keyword>
<protein>
    <submittedName>
        <fullName evidence="1">Uncharacterized protein</fullName>
    </submittedName>
</protein>
<accession>A0AAJ0MMK5</accession>
<gene>
    <name evidence="1" type="ORF">B0T23DRAFT_324704</name>
</gene>
<organism evidence="1 2">
    <name type="scientific">Neurospora hispaniola</name>
    <dbReference type="NCBI Taxonomy" id="588809"/>
    <lineage>
        <taxon>Eukaryota</taxon>
        <taxon>Fungi</taxon>
        <taxon>Dikarya</taxon>
        <taxon>Ascomycota</taxon>
        <taxon>Pezizomycotina</taxon>
        <taxon>Sordariomycetes</taxon>
        <taxon>Sordariomycetidae</taxon>
        <taxon>Sordariales</taxon>
        <taxon>Sordariaceae</taxon>
        <taxon>Neurospora</taxon>
    </lineage>
</organism>
<dbReference type="GeneID" id="87873071"/>
<dbReference type="AlphaFoldDB" id="A0AAJ0MMK5"/>
<name>A0AAJ0MMK5_9PEZI</name>
<proteinExistence type="predicted"/>
<dbReference type="RefSeq" id="XP_062688999.1">
    <property type="nucleotide sequence ID" value="XM_062835449.1"/>
</dbReference>
<reference evidence="1 2" key="1">
    <citation type="journal article" date="2023" name="Mol. Phylogenet. Evol.">
        <title>Genome-scale phylogeny and comparative genomics of the fungal order Sordariales.</title>
        <authorList>
            <person name="Hensen N."/>
            <person name="Bonometti L."/>
            <person name="Westerberg I."/>
            <person name="Brannstrom I.O."/>
            <person name="Guillou S."/>
            <person name="Cros-Aarteil S."/>
            <person name="Calhoun S."/>
            <person name="Haridas S."/>
            <person name="Kuo A."/>
            <person name="Mondo S."/>
            <person name="Pangilinan J."/>
            <person name="Riley R."/>
            <person name="LaButti K."/>
            <person name="Andreopoulos B."/>
            <person name="Lipzen A."/>
            <person name="Chen C."/>
            <person name="Yan M."/>
            <person name="Daum C."/>
            <person name="Ng V."/>
            <person name="Clum A."/>
            <person name="Steindorff A."/>
            <person name="Ohm R.A."/>
            <person name="Martin F."/>
            <person name="Silar P."/>
            <person name="Natvig D.O."/>
            <person name="Lalanne C."/>
            <person name="Gautier V."/>
            <person name="Ament-Velasquez S.L."/>
            <person name="Kruys A."/>
            <person name="Hutchinson M.I."/>
            <person name="Powell A.J."/>
            <person name="Barry K."/>
            <person name="Miller A.N."/>
            <person name="Grigoriev I.V."/>
            <person name="Debuchy R."/>
            <person name="Gladieux P."/>
            <person name="Hiltunen Thoren M."/>
            <person name="Johannesson H."/>
        </authorList>
    </citation>
    <scope>NUCLEOTIDE SEQUENCE [LARGE SCALE GENOMIC DNA]</scope>
    <source>
        <strain evidence="1 2">FGSC 10403</strain>
    </source>
</reference>
<comment type="caution">
    <text evidence="1">The sequence shown here is derived from an EMBL/GenBank/DDBJ whole genome shotgun (WGS) entry which is preliminary data.</text>
</comment>
<evidence type="ECO:0000313" key="2">
    <source>
        <dbReference type="Proteomes" id="UP001285908"/>
    </source>
</evidence>